<dbReference type="PANTHER" id="PTHR47018:SF1">
    <property type="entry name" value="TESMIN_TSO1-LIKE CXC DOMAIN-CONTAINING PROTEIN"/>
    <property type="match status" value="1"/>
</dbReference>
<protein>
    <submittedName>
        <fullName evidence="1">Uncharacterized protein</fullName>
    </submittedName>
</protein>
<accession>A0ABN8S657</accession>
<keyword evidence="2" id="KW-1185">Reference proteome</keyword>
<dbReference type="PANTHER" id="PTHR47018">
    <property type="entry name" value="CXC DOMAIN-CONTAINING PROTEIN-RELATED"/>
    <property type="match status" value="1"/>
</dbReference>
<gene>
    <name evidence="1" type="ORF">PLOB_00036512</name>
</gene>
<reference evidence="1 2" key="1">
    <citation type="submission" date="2022-05" db="EMBL/GenBank/DDBJ databases">
        <authorList>
            <consortium name="Genoscope - CEA"/>
            <person name="William W."/>
        </authorList>
    </citation>
    <scope>NUCLEOTIDE SEQUENCE [LARGE SCALE GENOMIC DNA]</scope>
</reference>
<dbReference type="Proteomes" id="UP001159405">
    <property type="component" value="Unassembled WGS sequence"/>
</dbReference>
<evidence type="ECO:0000313" key="2">
    <source>
        <dbReference type="Proteomes" id="UP001159405"/>
    </source>
</evidence>
<proteinExistence type="predicted"/>
<sequence length="952" mass="105809">MPKSVSNPGDKQAAPDAIAKTDWTKCAICQQNKVEPLRCPADSKRSCDVGSGYKTLAGNKTKFMDLDCVPIQVDLSRLDEGEGLENTQALESEQPVGGKYTRSALPASLDNCGTCFFCEEYSTRNNPLHNVSTFGLDARVRKCVMVLQDEKLLAKLSAGDLEALEAKYHAPCLASLYKKADRVKEEDEEDETSPRLPEGIALAELVSFIEESRMVSTAELPVVRLAELVDKYTSLLKQLGENTPARIHTTCLKDRILSQIPALEEHKQGRNVFLAFKTDLANALQKAHKEDSDEEAMHLGKAAIIVRKEMFTQKYTFDGSFESNCQANSVPPSLVSLVNMILYGPNIEMQASTLTKSQSGLTISQLLQYNSYHRRSSGEVKRERRNKSRETLLPIFVGLSIHAKTRSRDIVENMHTLGLSVSYDRVLSISTDLGNAVCHRYQEENFVCPCNLRLNLFTAAAVDNIDHNPSSTTAQDSFHGTGISMFQHTTNEIPGSSPGCVNISQTTANTKSVAELPVSYTEVAPAVLPNKTPLVPETSSQLQGGSTVNRAMEKELDWLEDSAYHSTTDQQRNRAGLSALSAPLPLFPDQAKSVAMIRHAMDVIKACVNYLNPGQVPVVAMDQPLYAVAKQIQWNWKDSYGENKFVIMFGGLHIEMVFLKVIGDWLDESGWTAALVEANVATPGTAESFIWATSVTRSQRAHQVTASSLYVLLQKAYAKYSEGLNDGDDLLLFDDWCAQQVSAVPQFQFWYIALQLELLLLVFIGSLRQANFKLCIDTLHKMLPWFFALNHTNYARWLPVHLRDMSALQQTAPGVFLQFEKGLFTVHKTPRRFSAIAIDQAHEQNNGMVKGDGGAVGLTENPSALRRWMISGPEMARLVSEFEASMTTEVEFQGADHHEVQRSFQVSFFKDVKSLVTTIEDFGNPFLEESEDLIVLDTKEIAGQLQLQFYVR</sequence>
<name>A0ABN8S657_9CNID</name>
<organism evidence="1 2">
    <name type="scientific">Porites lobata</name>
    <dbReference type="NCBI Taxonomy" id="104759"/>
    <lineage>
        <taxon>Eukaryota</taxon>
        <taxon>Metazoa</taxon>
        <taxon>Cnidaria</taxon>
        <taxon>Anthozoa</taxon>
        <taxon>Hexacorallia</taxon>
        <taxon>Scleractinia</taxon>
        <taxon>Fungiina</taxon>
        <taxon>Poritidae</taxon>
        <taxon>Porites</taxon>
    </lineage>
</organism>
<dbReference type="EMBL" id="CALNXK010000514">
    <property type="protein sequence ID" value="CAH3186969.1"/>
    <property type="molecule type" value="Genomic_DNA"/>
</dbReference>
<comment type="caution">
    <text evidence="1">The sequence shown here is derived from an EMBL/GenBank/DDBJ whole genome shotgun (WGS) entry which is preliminary data.</text>
</comment>
<evidence type="ECO:0000313" key="1">
    <source>
        <dbReference type="EMBL" id="CAH3186969.1"/>
    </source>
</evidence>